<keyword evidence="3 11" id="KW-0132">Cell division</keyword>
<evidence type="ECO:0000256" key="4">
    <source>
        <dbReference type="ARBA" id="ARBA00022801"/>
    </source>
</evidence>
<evidence type="ECO:0000313" key="13">
    <source>
        <dbReference type="EMBL" id="RKG33213.1"/>
    </source>
</evidence>
<dbReference type="NCBIfam" id="NF003740">
    <property type="entry name" value="PRK05337.1"/>
    <property type="match status" value="1"/>
</dbReference>
<dbReference type="GO" id="GO:0051301">
    <property type="term" value="P:cell division"/>
    <property type="evidence" value="ECO:0007669"/>
    <property type="project" value="UniProtKB-KW"/>
</dbReference>
<dbReference type="RefSeq" id="WP_120401549.1">
    <property type="nucleotide sequence ID" value="NZ_RAXV01000005.1"/>
</dbReference>
<dbReference type="InterPro" id="IPR022956">
    <property type="entry name" value="Beta_hexosaminidase_bac"/>
</dbReference>
<dbReference type="PANTHER" id="PTHR30480:SF13">
    <property type="entry name" value="BETA-HEXOSAMINIDASE"/>
    <property type="match status" value="1"/>
</dbReference>
<keyword evidence="4 11" id="KW-0378">Hydrolase</keyword>
<evidence type="ECO:0000256" key="3">
    <source>
        <dbReference type="ARBA" id="ARBA00022618"/>
    </source>
</evidence>
<name>A0A3A8EXM4_9GAMM</name>
<evidence type="ECO:0000313" key="14">
    <source>
        <dbReference type="Proteomes" id="UP000282388"/>
    </source>
</evidence>
<gene>
    <name evidence="11" type="primary">nagZ</name>
    <name evidence="13" type="ORF">D7V32_03570</name>
</gene>
<evidence type="ECO:0000256" key="8">
    <source>
        <dbReference type="ARBA" id="ARBA00023306"/>
    </source>
</evidence>
<sequence length="341" mass="37256">MIGALMLDIAGTELTQEDIELLKSPQVGGMILFGRNIESAKQVRALTDHMRRIRPDILIAVDQEGGRVQRLKNGFTLLPAMGKFGDLYLTEPEKALELAEQCGWLMAAEVLAVGIDFSFAPVLDLNDISDVIGDRSFAKNMQDIVPLASAFLKGMKRAGMASTGKHFPGHGSVKADSHVAAAIDSRSYQEIYQKDMQSFIQLQDQLDALMPAHVIYENVDPNPAGFSKYWIQNILRQELKFDGVLFSDDLSMQAACVAGGADARIQAALSAGCDMGLVCNSRESACIALAGIENLPLPNQERLERMRGKIPNIIIGEYLDLGSEWAAIRDRITAFRNTGLA</sequence>
<dbReference type="GO" id="GO:0009252">
    <property type="term" value="P:peptidoglycan biosynthetic process"/>
    <property type="evidence" value="ECO:0007669"/>
    <property type="project" value="UniProtKB-KW"/>
</dbReference>
<evidence type="ECO:0000259" key="12">
    <source>
        <dbReference type="Pfam" id="PF00933"/>
    </source>
</evidence>
<dbReference type="GO" id="GO:0071555">
    <property type="term" value="P:cell wall organization"/>
    <property type="evidence" value="ECO:0007669"/>
    <property type="project" value="UniProtKB-KW"/>
</dbReference>
<evidence type="ECO:0000256" key="11">
    <source>
        <dbReference type="HAMAP-Rule" id="MF_00364"/>
    </source>
</evidence>
<feature type="active site" description="Nucleophile" evidence="11">
    <location>
        <position position="248"/>
    </location>
</feature>
<dbReference type="InterPro" id="IPR019800">
    <property type="entry name" value="Glyco_hydro_3_AS"/>
</dbReference>
<dbReference type="UniPathway" id="UPA00544"/>
<dbReference type="Pfam" id="PF00933">
    <property type="entry name" value="Glyco_hydro_3"/>
    <property type="match status" value="1"/>
</dbReference>
<keyword evidence="6 11" id="KW-0573">Peptidoglycan synthesis</keyword>
<dbReference type="GO" id="GO:0008360">
    <property type="term" value="P:regulation of cell shape"/>
    <property type="evidence" value="ECO:0007669"/>
    <property type="project" value="UniProtKB-KW"/>
</dbReference>
<dbReference type="PANTHER" id="PTHR30480">
    <property type="entry name" value="BETA-HEXOSAMINIDASE-RELATED"/>
    <property type="match status" value="1"/>
</dbReference>
<keyword evidence="14" id="KW-1185">Reference proteome</keyword>
<keyword evidence="9 11" id="KW-0961">Cell wall biogenesis/degradation</keyword>
<proteinExistence type="inferred from homology"/>
<evidence type="ECO:0000256" key="7">
    <source>
        <dbReference type="ARBA" id="ARBA00023295"/>
    </source>
</evidence>
<comment type="caution">
    <text evidence="13">The sequence shown here is derived from an EMBL/GenBank/DDBJ whole genome shotgun (WGS) entry which is preliminary data.</text>
</comment>
<organism evidence="13 14">
    <name type="scientific">Acinetobacter tianfuensis</name>
    <dbReference type="NCBI Taxonomy" id="2419603"/>
    <lineage>
        <taxon>Bacteria</taxon>
        <taxon>Pseudomonadati</taxon>
        <taxon>Pseudomonadota</taxon>
        <taxon>Gammaproteobacteria</taxon>
        <taxon>Moraxellales</taxon>
        <taxon>Moraxellaceae</taxon>
        <taxon>Acinetobacter</taxon>
    </lineage>
</organism>
<comment type="catalytic activity">
    <reaction evidence="1 11">
        <text>Hydrolysis of terminal non-reducing N-acetyl-D-hexosamine residues in N-acetyl-beta-D-hexosaminides.</text>
        <dbReference type="EC" id="3.2.1.52"/>
    </reaction>
</comment>
<dbReference type="PROSITE" id="PS00775">
    <property type="entry name" value="GLYCOSYL_HYDROL_F3"/>
    <property type="match status" value="1"/>
</dbReference>
<keyword evidence="7 11" id="KW-0326">Glycosidase</keyword>
<feature type="active site" description="Proton donor/acceptor" evidence="11">
    <location>
        <position position="178"/>
    </location>
</feature>
<keyword evidence="8 11" id="KW-0131">Cell cycle</keyword>
<evidence type="ECO:0000256" key="1">
    <source>
        <dbReference type="ARBA" id="ARBA00001231"/>
    </source>
</evidence>
<dbReference type="InterPro" id="IPR001764">
    <property type="entry name" value="Glyco_hydro_3_N"/>
</dbReference>
<feature type="domain" description="Glycoside hydrolase family 3 N-terminal" evidence="12">
    <location>
        <begin position="13"/>
        <end position="294"/>
    </location>
</feature>
<feature type="site" description="Important for catalytic activity" evidence="11">
    <location>
        <position position="176"/>
    </location>
</feature>
<dbReference type="GO" id="GO:0004563">
    <property type="term" value="F:beta-N-acetylhexosaminidase activity"/>
    <property type="evidence" value="ECO:0007669"/>
    <property type="project" value="UniProtKB-UniRule"/>
</dbReference>
<comment type="function">
    <text evidence="11">Plays a role in peptidoglycan recycling by cleaving the terminal beta-1,4-linked N-acetylglucosamine (GlcNAc) from peptide-linked peptidoglycan fragments, giving rise to free GlcNAc, anhydro-N-acetylmuramic acid and anhydro-N-acetylmuramic acid-linked peptides.</text>
</comment>
<protein>
    <recommendedName>
        <fullName evidence="11">Beta-hexosaminidase</fullName>
        <ecNumber evidence="11">3.2.1.52</ecNumber>
    </recommendedName>
    <alternativeName>
        <fullName evidence="11">Beta-N-acetylhexosaminidase</fullName>
    </alternativeName>
    <alternativeName>
        <fullName evidence="11">N-acetyl-beta-glucosaminidase</fullName>
    </alternativeName>
</protein>
<feature type="binding site" evidence="11">
    <location>
        <position position="70"/>
    </location>
    <ligand>
        <name>substrate</name>
    </ligand>
</feature>
<dbReference type="GO" id="GO:0005737">
    <property type="term" value="C:cytoplasm"/>
    <property type="evidence" value="ECO:0007669"/>
    <property type="project" value="UniProtKB-SubCell"/>
</dbReference>
<dbReference type="FunFam" id="3.20.20.300:FF:000001">
    <property type="entry name" value="Beta-hexosaminidase"/>
    <property type="match status" value="1"/>
</dbReference>
<dbReference type="OrthoDB" id="9786661at2"/>
<dbReference type="Proteomes" id="UP000282388">
    <property type="component" value="Unassembled WGS sequence"/>
</dbReference>
<dbReference type="EMBL" id="RAXV01000005">
    <property type="protein sequence ID" value="RKG33213.1"/>
    <property type="molecule type" value="Genomic_DNA"/>
</dbReference>
<dbReference type="Gene3D" id="3.20.20.300">
    <property type="entry name" value="Glycoside hydrolase, family 3, N-terminal domain"/>
    <property type="match status" value="1"/>
</dbReference>
<keyword evidence="2 11" id="KW-0963">Cytoplasm</keyword>
<dbReference type="InterPro" id="IPR017853">
    <property type="entry name" value="GH"/>
</dbReference>
<dbReference type="AlphaFoldDB" id="A0A3A8EXM4"/>
<dbReference type="InterPro" id="IPR050226">
    <property type="entry name" value="NagZ_Beta-hexosaminidase"/>
</dbReference>
<reference evidence="13 14" key="1">
    <citation type="submission" date="2018-09" db="EMBL/GenBank/DDBJ databases">
        <title>The draft genome of Acinetobacter spp. strains.</title>
        <authorList>
            <person name="Qin J."/>
            <person name="Feng Y."/>
            <person name="Zong Z."/>
        </authorList>
    </citation>
    <scope>NUCLEOTIDE SEQUENCE [LARGE SCALE GENOMIC DNA]</scope>
    <source>
        <strain evidence="13 14">WCHAc060012</strain>
    </source>
</reference>
<dbReference type="InterPro" id="IPR036962">
    <property type="entry name" value="Glyco_hydro_3_N_sf"/>
</dbReference>
<accession>A0A3A8EXM4</accession>
<dbReference type="HAMAP" id="MF_00364">
    <property type="entry name" value="NagZ"/>
    <property type="match status" value="1"/>
</dbReference>
<evidence type="ECO:0000256" key="9">
    <source>
        <dbReference type="ARBA" id="ARBA00023316"/>
    </source>
</evidence>
<comment type="subcellular location">
    <subcellularLocation>
        <location evidence="11">Cytoplasm</location>
    </subcellularLocation>
</comment>
<comment type="similarity">
    <text evidence="11">Belongs to the glycosyl hydrolase 3 family. NagZ subfamily.</text>
</comment>
<dbReference type="GO" id="GO:0005975">
    <property type="term" value="P:carbohydrate metabolic process"/>
    <property type="evidence" value="ECO:0007669"/>
    <property type="project" value="InterPro"/>
</dbReference>
<comment type="pathway">
    <text evidence="10 11">Cell wall biogenesis; peptidoglycan recycling.</text>
</comment>
<dbReference type="EC" id="3.2.1.52" evidence="11"/>
<evidence type="ECO:0000256" key="5">
    <source>
        <dbReference type="ARBA" id="ARBA00022960"/>
    </source>
</evidence>
<evidence type="ECO:0000256" key="10">
    <source>
        <dbReference type="ARBA" id="ARBA00037880"/>
    </source>
</evidence>
<evidence type="ECO:0000256" key="2">
    <source>
        <dbReference type="ARBA" id="ARBA00022490"/>
    </source>
</evidence>
<feature type="binding site" evidence="11">
    <location>
        <position position="135"/>
    </location>
    <ligand>
        <name>substrate</name>
    </ligand>
</feature>
<feature type="binding site" evidence="11">
    <location>
        <begin position="165"/>
        <end position="166"/>
    </location>
    <ligand>
        <name>substrate</name>
    </ligand>
</feature>
<dbReference type="SUPFAM" id="SSF51445">
    <property type="entry name" value="(Trans)glycosidases"/>
    <property type="match status" value="1"/>
</dbReference>
<feature type="binding site" evidence="11">
    <location>
        <position position="62"/>
    </location>
    <ligand>
        <name>substrate</name>
    </ligand>
</feature>
<evidence type="ECO:0000256" key="6">
    <source>
        <dbReference type="ARBA" id="ARBA00022984"/>
    </source>
</evidence>
<dbReference type="GO" id="GO:0009254">
    <property type="term" value="P:peptidoglycan turnover"/>
    <property type="evidence" value="ECO:0007669"/>
    <property type="project" value="UniProtKB-UniRule"/>
</dbReference>
<keyword evidence="5 11" id="KW-0133">Cell shape</keyword>